<comment type="similarity">
    <text evidence="1">Belongs to the LysR transcriptional regulatory family.</text>
</comment>
<keyword evidence="3" id="KW-0238">DNA-binding</keyword>
<reference evidence="7" key="1">
    <citation type="journal article" date="2019" name="Int. J. Syst. Evol. Microbiol.">
        <title>The Global Catalogue of Microorganisms (GCM) 10K type strain sequencing project: providing services to taxonomists for standard genome sequencing and annotation.</title>
        <authorList>
            <consortium name="The Broad Institute Genomics Platform"/>
            <consortium name="The Broad Institute Genome Sequencing Center for Infectious Disease"/>
            <person name="Wu L."/>
            <person name="Ma J."/>
        </authorList>
    </citation>
    <scope>NUCLEOTIDE SEQUENCE [LARGE SCALE GENOMIC DNA]</scope>
    <source>
        <strain evidence="7">CCUG 66188</strain>
    </source>
</reference>
<comment type="caution">
    <text evidence="6">The sequence shown here is derived from an EMBL/GenBank/DDBJ whole genome shotgun (WGS) entry which is preliminary data.</text>
</comment>
<dbReference type="PRINTS" id="PR00039">
    <property type="entry name" value="HTHLYSR"/>
</dbReference>
<evidence type="ECO:0000313" key="6">
    <source>
        <dbReference type="EMBL" id="MFC6758352.1"/>
    </source>
</evidence>
<accession>A0ABW2AZC3</accession>
<dbReference type="InterPro" id="IPR000847">
    <property type="entry name" value="LysR_HTH_N"/>
</dbReference>
<name>A0ABW2AZC3_9RHOB</name>
<evidence type="ECO:0000313" key="7">
    <source>
        <dbReference type="Proteomes" id="UP001596353"/>
    </source>
</evidence>
<dbReference type="Gene3D" id="1.10.10.10">
    <property type="entry name" value="Winged helix-like DNA-binding domain superfamily/Winged helix DNA-binding domain"/>
    <property type="match status" value="1"/>
</dbReference>
<keyword evidence="7" id="KW-1185">Reference proteome</keyword>
<evidence type="ECO:0000256" key="4">
    <source>
        <dbReference type="ARBA" id="ARBA00023163"/>
    </source>
</evidence>
<feature type="domain" description="HTH lysR-type" evidence="5">
    <location>
        <begin position="9"/>
        <end position="66"/>
    </location>
</feature>
<evidence type="ECO:0000256" key="3">
    <source>
        <dbReference type="ARBA" id="ARBA00023125"/>
    </source>
</evidence>
<proteinExistence type="inferred from homology"/>
<organism evidence="6 7">
    <name type="scientific">Sulfitobacter porphyrae</name>
    <dbReference type="NCBI Taxonomy" id="1246864"/>
    <lineage>
        <taxon>Bacteria</taxon>
        <taxon>Pseudomonadati</taxon>
        <taxon>Pseudomonadota</taxon>
        <taxon>Alphaproteobacteria</taxon>
        <taxon>Rhodobacterales</taxon>
        <taxon>Roseobacteraceae</taxon>
        <taxon>Sulfitobacter</taxon>
    </lineage>
</organism>
<gene>
    <name evidence="6" type="ORF">ACFQFQ_00680</name>
</gene>
<keyword evidence="4" id="KW-0804">Transcription</keyword>
<dbReference type="Pfam" id="PF00126">
    <property type="entry name" value="HTH_1"/>
    <property type="match status" value="1"/>
</dbReference>
<dbReference type="InterPro" id="IPR036390">
    <property type="entry name" value="WH_DNA-bd_sf"/>
</dbReference>
<evidence type="ECO:0000259" key="5">
    <source>
        <dbReference type="PROSITE" id="PS50931"/>
    </source>
</evidence>
<dbReference type="Proteomes" id="UP001596353">
    <property type="component" value="Unassembled WGS sequence"/>
</dbReference>
<dbReference type="PANTHER" id="PTHR30346">
    <property type="entry name" value="TRANSCRIPTIONAL DUAL REGULATOR HCAR-RELATED"/>
    <property type="match status" value="1"/>
</dbReference>
<dbReference type="PANTHER" id="PTHR30346:SF9">
    <property type="entry name" value="LYSR FAMILY TRANSCRIPTIONAL REGULATOR"/>
    <property type="match status" value="1"/>
</dbReference>
<dbReference type="InterPro" id="IPR036388">
    <property type="entry name" value="WH-like_DNA-bd_sf"/>
</dbReference>
<evidence type="ECO:0000256" key="1">
    <source>
        <dbReference type="ARBA" id="ARBA00009437"/>
    </source>
</evidence>
<evidence type="ECO:0000256" key="2">
    <source>
        <dbReference type="ARBA" id="ARBA00023015"/>
    </source>
</evidence>
<dbReference type="EMBL" id="JBHSWG010000001">
    <property type="protein sequence ID" value="MFC6758352.1"/>
    <property type="molecule type" value="Genomic_DNA"/>
</dbReference>
<dbReference type="PROSITE" id="PS50931">
    <property type="entry name" value="HTH_LYSR"/>
    <property type="match status" value="1"/>
</dbReference>
<sequence>MEFKRTKQIKMRHLSAFVETLRGGSLKAAAERMFLTQPTVSKTLSDLETILGVTLLNRGRGGVSLTREGAVFRQFAEQGLAAVSHGLASLDALSAAVQRPCASGPCRRSLPTCCRM</sequence>
<keyword evidence="2" id="KW-0805">Transcription regulation</keyword>
<protein>
    <submittedName>
        <fullName evidence="6">LysR family transcriptional regulator</fullName>
    </submittedName>
</protein>
<dbReference type="SUPFAM" id="SSF46785">
    <property type="entry name" value="Winged helix' DNA-binding domain"/>
    <property type="match status" value="1"/>
</dbReference>